<evidence type="ECO:0000313" key="2">
    <source>
        <dbReference type="WBParaSite" id="PS1159_v2.g18532.t1"/>
    </source>
</evidence>
<organism evidence="1 2">
    <name type="scientific">Panagrolaimus sp. PS1159</name>
    <dbReference type="NCBI Taxonomy" id="55785"/>
    <lineage>
        <taxon>Eukaryota</taxon>
        <taxon>Metazoa</taxon>
        <taxon>Ecdysozoa</taxon>
        <taxon>Nematoda</taxon>
        <taxon>Chromadorea</taxon>
        <taxon>Rhabditida</taxon>
        <taxon>Tylenchina</taxon>
        <taxon>Panagrolaimomorpha</taxon>
        <taxon>Panagrolaimoidea</taxon>
        <taxon>Panagrolaimidae</taxon>
        <taxon>Panagrolaimus</taxon>
    </lineage>
</organism>
<protein>
    <submittedName>
        <fullName evidence="2">SH3 domain-containing protein</fullName>
    </submittedName>
</protein>
<proteinExistence type="predicted"/>
<reference evidence="2" key="1">
    <citation type="submission" date="2022-11" db="UniProtKB">
        <authorList>
            <consortium name="WormBaseParasite"/>
        </authorList>
    </citation>
    <scope>IDENTIFICATION</scope>
</reference>
<accession>A0AC35FL97</accession>
<sequence length="522" mass="59831">MANLRPITPQARFEQSSEIIDPQQQRRAKSVGRYDPVADMEILDRWSQQRNQYIRDQQPQPQQLQQKSQSPLQNEVTKKPKTAMELLQTSCSTLSTTATRPIHSTINNLSINSTNIAKAANSYAIARSKTQHFHLPSYRFIHEDIRPIFSLSPRSCLRCGKDRRELSWSEIERIYEMLDKNEIKKEIKCDKLGDKVKLRYIETRLEETANDLQKVIDQLEDFGKNRSKSNPEIAWKLRNSNGRFSYLTGQKPSTSGTGHAPEIVESNNTNPLTKGINEMKKMTMEEVLQRQRAEKLSEELDDQRNRRHGYFPGASPALQNNVQRFDHFLHQQEIPTNNFDYSSSRCSTPSRRGYSQGPIQTCTVLYKFSAQNPRELSLNRGDVVRVNREIDSNWIEGERNGNVGIFPASYVQMDEDPSTSRNRVRVLYPFQARNRNELSLKRGEILRRRREIDAHWFEGTNSKGQIGIFPKCYVQDYNEGVENGDDAAAAAAAAAAGSVIPDRPKTPKIVSSTNYASSYFYS</sequence>
<dbReference type="WBParaSite" id="PS1159_v2.g18532.t1">
    <property type="protein sequence ID" value="PS1159_v2.g18532.t1"/>
    <property type="gene ID" value="PS1159_v2.g18532"/>
</dbReference>
<name>A0AC35FL97_9BILA</name>
<evidence type="ECO:0000313" key="1">
    <source>
        <dbReference type="Proteomes" id="UP000887580"/>
    </source>
</evidence>
<dbReference type="Proteomes" id="UP000887580">
    <property type="component" value="Unplaced"/>
</dbReference>